<dbReference type="SUPFAM" id="SSF53067">
    <property type="entry name" value="Actin-like ATPase domain"/>
    <property type="match status" value="2"/>
</dbReference>
<evidence type="ECO:0000313" key="3">
    <source>
        <dbReference type="EMBL" id="KAK8871544.1"/>
    </source>
</evidence>
<keyword evidence="4" id="KW-1185">Reference proteome</keyword>
<sequence>MKNNEKISNDNEKLTKENTQLKKDNEKISNDNEKLTKENTQLKKDNEKISNDNEKLTKENTQLKKDNEKISNDNEKLTKENAQLKKDNKKANNDDKKLTEKEHKDKKKKHVHDTPKISKIPKVSPSATTEIKYKQTLIIDNGSGCIRSGFASNELPKSIFPTIVGRTKNACAASYSNDIYVGNEACSKADALVLKRPIERGIITNWDDIEKIWHHAFYNELHVDPSEHPVLLTEAPLNPKQNREKMIQIMFETFNVPSFYVINQAVLSLYSTGRTIGIVLNSGYDITHAVPINNYIIPHATTSIPLAGNELTIWLQEILKERGYTFKTSSEKEIVVDIKEKHGYVVLDYISELQKARSSSKYDVFYTLPNKTGITIGDELFRCPELLFKPLLNGYEFDGIDKILFDSIMKCDINVRKDMYSNIVLSGGTTMFEGLEERIEKEMMNMAPPAMRVKVRAPPERKHAAFIGGSILASLTTFHQMMVTNDEYNDVGPAIVHQKCH</sequence>
<dbReference type="Gene3D" id="3.90.640.10">
    <property type="entry name" value="Actin, Chain A, domain 4"/>
    <property type="match status" value="1"/>
</dbReference>
<organism evidence="3 4">
    <name type="scientific">Tritrichomonas musculus</name>
    <dbReference type="NCBI Taxonomy" id="1915356"/>
    <lineage>
        <taxon>Eukaryota</taxon>
        <taxon>Metamonada</taxon>
        <taxon>Parabasalia</taxon>
        <taxon>Tritrichomonadida</taxon>
        <taxon>Tritrichomonadidae</taxon>
        <taxon>Tritrichomonas</taxon>
    </lineage>
</organism>
<protein>
    <recommendedName>
        <fullName evidence="5">Actin</fullName>
    </recommendedName>
</protein>
<dbReference type="PROSITE" id="PS01132">
    <property type="entry name" value="ACTINS_ACT_LIKE"/>
    <property type="match status" value="1"/>
</dbReference>
<dbReference type="InterPro" id="IPR020902">
    <property type="entry name" value="Actin/actin-like_CS"/>
</dbReference>
<dbReference type="InterPro" id="IPR043129">
    <property type="entry name" value="ATPase_NBD"/>
</dbReference>
<comment type="caution">
    <text evidence="3">The sequence shown here is derived from an EMBL/GenBank/DDBJ whole genome shotgun (WGS) entry which is preliminary data.</text>
</comment>
<evidence type="ECO:0000313" key="4">
    <source>
        <dbReference type="Proteomes" id="UP001470230"/>
    </source>
</evidence>
<dbReference type="EMBL" id="JAPFFF010000013">
    <property type="protein sequence ID" value="KAK8871544.1"/>
    <property type="molecule type" value="Genomic_DNA"/>
</dbReference>
<evidence type="ECO:0008006" key="5">
    <source>
        <dbReference type="Google" id="ProtNLM"/>
    </source>
</evidence>
<dbReference type="SMART" id="SM00268">
    <property type="entry name" value="ACTIN"/>
    <property type="match status" value="1"/>
</dbReference>
<accession>A0ABR2J1W4</accession>
<reference evidence="3 4" key="1">
    <citation type="submission" date="2024-04" db="EMBL/GenBank/DDBJ databases">
        <title>Tritrichomonas musculus Genome.</title>
        <authorList>
            <person name="Alves-Ferreira E."/>
            <person name="Grigg M."/>
            <person name="Lorenzi H."/>
            <person name="Galac M."/>
        </authorList>
    </citation>
    <scope>NUCLEOTIDE SEQUENCE [LARGE SCALE GENOMIC DNA]</scope>
    <source>
        <strain evidence="3 4">EAF2021</strain>
    </source>
</reference>
<evidence type="ECO:0000256" key="2">
    <source>
        <dbReference type="SAM" id="MobiDB-lite"/>
    </source>
</evidence>
<dbReference type="PRINTS" id="PR00190">
    <property type="entry name" value="ACTIN"/>
</dbReference>
<proteinExistence type="inferred from homology"/>
<feature type="compositionally biased region" description="Basic and acidic residues" evidence="2">
    <location>
        <begin position="1"/>
        <end position="103"/>
    </location>
</feature>
<comment type="similarity">
    <text evidence="1">Belongs to the actin family.</text>
</comment>
<dbReference type="Pfam" id="PF00022">
    <property type="entry name" value="Actin"/>
    <property type="match status" value="1"/>
</dbReference>
<dbReference type="Proteomes" id="UP001470230">
    <property type="component" value="Unassembled WGS sequence"/>
</dbReference>
<dbReference type="PANTHER" id="PTHR11937">
    <property type="entry name" value="ACTIN"/>
    <property type="match status" value="1"/>
</dbReference>
<gene>
    <name evidence="3" type="ORF">M9Y10_007276</name>
</gene>
<feature type="region of interest" description="Disordered" evidence="2">
    <location>
        <begin position="1"/>
        <end position="123"/>
    </location>
</feature>
<name>A0ABR2J1W4_9EUKA</name>
<evidence type="ECO:0000256" key="1">
    <source>
        <dbReference type="RuleBase" id="RU000487"/>
    </source>
</evidence>
<dbReference type="Gene3D" id="3.30.420.40">
    <property type="match status" value="2"/>
</dbReference>
<dbReference type="InterPro" id="IPR004000">
    <property type="entry name" value="Actin"/>
</dbReference>